<evidence type="ECO:0000256" key="1">
    <source>
        <dbReference type="SAM" id="SignalP"/>
    </source>
</evidence>
<sequence>MKKQVLAIFLLIYSYAQAQITFEKGYFISNGSKTECYIRNIDWKDNPTEFEYKTDLKEAASKAFITNVEEFGIDNSSKYKRFKINIERSSNDISDISKSSSPKWKEETLFLKVLIEGDATLYSYSEGNLYKYFFETKNVPTEQLIRIKYINLTPVPGQNYADDSLKENNQFRQQLFNGLKSEAISEEDIKNVSYTKSSLVKIFKKYNSSTGSATMVSFESKSDKDLLAVKITAGIDQASLKLTDPNTYYNASNEVKGETIFKIGAELEYTLPFNKNTWSVFINPAYQKYEAEKNYTRDNGFGVILPHTLNVEYSSVELPIGIRHHIFLNKTSKIFINGAFVFSAFGGNATFDFDHGKTIFEGTSRNNFAFGAGYSFQNRYSIEFRVNTAREILGYQQWSAKYSSIGIILAYKIF</sequence>
<feature type="signal peptide" evidence="1">
    <location>
        <begin position="1"/>
        <end position="18"/>
    </location>
</feature>
<dbReference type="EMBL" id="SRLH01000002">
    <property type="protein sequence ID" value="TGD59112.1"/>
    <property type="molecule type" value="Genomic_DNA"/>
</dbReference>
<organism evidence="2 3">
    <name type="scientific">Flavobacterium humi</name>
    <dbReference type="NCBI Taxonomy" id="2562683"/>
    <lineage>
        <taxon>Bacteria</taxon>
        <taxon>Pseudomonadati</taxon>
        <taxon>Bacteroidota</taxon>
        <taxon>Flavobacteriia</taxon>
        <taxon>Flavobacteriales</taxon>
        <taxon>Flavobacteriaceae</taxon>
        <taxon>Flavobacterium</taxon>
    </lineage>
</organism>
<evidence type="ECO:0000313" key="3">
    <source>
        <dbReference type="Proteomes" id="UP000297407"/>
    </source>
</evidence>
<name>A0A4Z0LAP1_9FLAO</name>
<comment type="caution">
    <text evidence="2">The sequence shown here is derived from an EMBL/GenBank/DDBJ whole genome shotgun (WGS) entry which is preliminary data.</text>
</comment>
<dbReference type="AlphaFoldDB" id="A0A4Z0LAP1"/>
<evidence type="ECO:0000313" key="2">
    <source>
        <dbReference type="EMBL" id="TGD59112.1"/>
    </source>
</evidence>
<feature type="chain" id="PRO_5021394934" evidence="1">
    <location>
        <begin position="19"/>
        <end position="414"/>
    </location>
</feature>
<reference evidence="2 3" key="1">
    <citation type="submission" date="2019-04" db="EMBL/GenBank/DDBJ databases">
        <title>Flavobacterium sp. strain DS2-A Genome sequencing and assembly.</title>
        <authorList>
            <person name="Kim I."/>
        </authorList>
    </citation>
    <scope>NUCLEOTIDE SEQUENCE [LARGE SCALE GENOMIC DNA]</scope>
    <source>
        <strain evidence="2 3">DS2-A</strain>
    </source>
</reference>
<protein>
    <submittedName>
        <fullName evidence="2">tRNA modification GTPase</fullName>
    </submittedName>
</protein>
<dbReference type="OrthoDB" id="921445at2"/>
<keyword evidence="3" id="KW-1185">Reference proteome</keyword>
<dbReference type="RefSeq" id="WP_135525422.1">
    <property type="nucleotide sequence ID" value="NZ_SRLH01000002.1"/>
</dbReference>
<accession>A0A4Z0LAP1</accession>
<proteinExistence type="predicted"/>
<gene>
    <name evidence="2" type="ORF">E4635_04475</name>
</gene>
<keyword evidence="1" id="KW-0732">Signal</keyword>
<dbReference type="Proteomes" id="UP000297407">
    <property type="component" value="Unassembled WGS sequence"/>
</dbReference>